<name>A0A1K1MR37_9FLAO</name>
<proteinExistence type="predicted"/>
<dbReference type="EMBL" id="FPIY01000001">
    <property type="protein sequence ID" value="SFW25648.1"/>
    <property type="molecule type" value="Genomic_DNA"/>
</dbReference>
<organism evidence="1 2">
    <name type="scientific">Cellulophaga fucicola</name>
    <dbReference type="NCBI Taxonomy" id="76595"/>
    <lineage>
        <taxon>Bacteria</taxon>
        <taxon>Pseudomonadati</taxon>
        <taxon>Bacteroidota</taxon>
        <taxon>Flavobacteriia</taxon>
        <taxon>Flavobacteriales</taxon>
        <taxon>Flavobacteriaceae</taxon>
        <taxon>Cellulophaga</taxon>
    </lineage>
</organism>
<dbReference type="OrthoDB" id="1123018at2"/>
<dbReference type="NCBIfam" id="NF033487">
    <property type="entry name" value="Lacal_2735_fam"/>
    <property type="match status" value="1"/>
</dbReference>
<sequence length="61" mass="6995">MFGLFKKKSPVVKLQKQYEQLMKEYHALSTSNRSASDAKFAEAEAIQDKIVELMKNSNETN</sequence>
<accession>A0A1K1MR37</accession>
<protein>
    <recommendedName>
        <fullName evidence="3">Lacal_2735 family protein</fullName>
    </recommendedName>
</protein>
<reference evidence="2" key="1">
    <citation type="submission" date="2016-11" db="EMBL/GenBank/DDBJ databases">
        <authorList>
            <person name="Varghese N."/>
            <person name="Submissions S."/>
        </authorList>
    </citation>
    <scope>NUCLEOTIDE SEQUENCE [LARGE SCALE GENOMIC DNA]</scope>
    <source>
        <strain evidence="2">DSM 24786</strain>
    </source>
</reference>
<dbReference type="AlphaFoldDB" id="A0A1K1MR37"/>
<evidence type="ECO:0008006" key="3">
    <source>
        <dbReference type="Google" id="ProtNLM"/>
    </source>
</evidence>
<keyword evidence="2" id="KW-1185">Reference proteome</keyword>
<gene>
    <name evidence="1" type="ORF">SAMN05660313_00830</name>
</gene>
<dbReference type="Pfam" id="PF20027">
    <property type="entry name" value="DUF6435"/>
    <property type="match status" value="1"/>
</dbReference>
<dbReference type="RefSeq" id="WP_072302480.1">
    <property type="nucleotide sequence ID" value="NZ_CBDUMO010000002.1"/>
</dbReference>
<dbReference type="InterPro" id="IPR045493">
    <property type="entry name" value="DUF6435"/>
</dbReference>
<evidence type="ECO:0000313" key="1">
    <source>
        <dbReference type="EMBL" id="SFW25648.1"/>
    </source>
</evidence>
<evidence type="ECO:0000313" key="2">
    <source>
        <dbReference type="Proteomes" id="UP000183257"/>
    </source>
</evidence>
<dbReference type="STRING" id="76595.SAMN05660313_00830"/>
<dbReference type="Proteomes" id="UP000183257">
    <property type="component" value="Unassembled WGS sequence"/>
</dbReference>